<proteinExistence type="predicted"/>
<feature type="domain" description="Knr4/Smi1-like" evidence="1">
    <location>
        <begin position="18"/>
        <end position="131"/>
    </location>
</feature>
<dbReference type="SMART" id="SM00860">
    <property type="entry name" value="SMI1_KNR4"/>
    <property type="match status" value="1"/>
</dbReference>
<dbReference type="AlphaFoldDB" id="A0A369ZE39"/>
<dbReference type="Pfam" id="PF14567">
    <property type="entry name" value="SUKH_5"/>
    <property type="match status" value="1"/>
</dbReference>
<dbReference type="EMBL" id="QEQD01000006">
    <property type="protein sequence ID" value="RDF03858.1"/>
    <property type="molecule type" value="Genomic_DNA"/>
</dbReference>
<dbReference type="InterPro" id="IPR018958">
    <property type="entry name" value="Knr4/Smi1-like_dom"/>
</dbReference>
<dbReference type="Gene3D" id="3.40.1580.10">
    <property type="entry name" value="SMI1/KNR4-like"/>
    <property type="match status" value="1"/>
</dbReference>
<sequence length="135" mass="15098">MMNKLIEKLKNTDALIRPVTEETINQAEKALNISFSNEYKSYLSTCGVISLESTEIYGLGVKNTSYLSLYKILPEMRDEANFPASSVPLSDIGDGHFYLYNNHAKTILIWASPNGGIVKEIKSDLEEFLISLLFG</sequence>
<evidence type="ECO:0000259" key="1">
    <source>
        <dbReference type="SMART" id="SM00860"/>
    </source>
</evidence>
<evidence type="ECO:0000313" key="3">
    <source>
        <dbReference type="Proteomes" id="UP000253999"/>
    </source>
</evidence>
<dbReference type="Proteomes" id="UP000253999">
    <property type="component" value="Unassembled WGS sequence"/>
</dbReference>
<gene>
    <name evidence="2" type="ORF">DPV98_06370</name>
</gene>
<organism evidence="2 3">
    <name type="scientific">Haemophilus parahaemolyticus</name>
    <dbReference type="NCBI Taxonomy" id="735"/>
    <lineage>
        <taxon>Bacteria</taxon>
        <taxon>Pseudomonadati</taxon>
        <taxon>Pseudomonadota</taxon>
        <taxon>Gammaproteobacteria</taxon>
        <taxon>Pasteurellales</taxon>
        <taxon>Pasteurellaceae</taxon>
        <taxon>Haemophilus</taxon>
    </lineage>
</organism>
<dbReference type="InterPro" id="IPR037883">
    <property type="entry name" value="Knr4/Smi1-like_sf"/>
</dbReference>
<reference evidence="2 3" key="1">
    <citation type="submission" date="2018-05" db="EMBL/GenBank/DDBJ databases">
        <title>Draft Genome Sequences for a Diverse set of 7 Haemophilus Species.</title>
        <authorList>
            <person name="Nichols M."/>
            <person name="Topaz N."/>
            <person name="Wang X."/>
            <person name="Wang X."/>
            <person name="Boxrud D."/>
        </authorList>
    </citation>
    <scope>NUCLEOTIDE SEQUENCE [LARGE SCALE GENOMIC DNA]</scope>
    <source>
        <strain evidence="2 3">C2010039593</strain>
    </source>
</reference>
<comment type="caution">
    <text evidence="2">The sequence shown here is derived from an EMBL/GenBank/DDBJ whole genome shotgun (WGS) entry which is preliminary data.</text>
</comment>
<evidence type="ECO:0000313" key="2">
    <source>
        <dbReference type="EMBL" id="RDF03858.1"/>
    </source>
</evidence>
<dbReference type="SUPFAM" id="SSF160631">
    <property type="entry name" value="SMI1/KNR4-like"/>
    <property type="match status" value="1"/>
</dbReference>
<accession>A0A369ZE39</accession>
<protein>
    <submittedName>
        <fullName evidence="2">SMI1/KNR4 family protein</fullName>
    </submittedName>
</protein>
<name>A0A369ZE39_HAEPH</name>